<comment type="similarity">
    <text evidence="1 2">Belongs to the UPF0102 family.</text>
</comment>
<sequence>MSSPTRADKGHWAEELAQQYLIQQGLIPITQNYRCKFGEIDLILWEKAILVFVEVRYRQTQHYGGGIASINKQKQQRIVTTASLYLQQQPFHPQPTCRFDAIILSGNINTTPDIQWLKDAFRVG</sequence>
<dbReference type="SUPFAM" id="SSF52980">
    <property type="entry name" value="Restriction endonuclease-like"/>
    <property type="match status" value="1"/>
</dbReference>
<name>A0A2N9YBA6_9GAMM</name>
<protein>
    <recommendedName>
        <fullName evidence="2">UPF0102 protein BLE401_02875</fullName>
    </recommendedName>
</protein>
<dbReference type="PANTHER" id="PTHR34039">
    <property type="entry name" value="UPF0102 PROTEIN YRAN"/>
    <property type="match status" value="1"/>
</dbReference>
<keyword evidence="4" id="KW-1185">Reference proteome</keyword>
<dbReference type="AlphaFoldDB" id="A0A2N9YBA6"/>
<dbReference type="Proteomes" id="UP000234271">
    <property type="component" value="Chromosome"/>
</dbReference>
<reference evidence="4" key="1">
    <citation type="submission" date="2016-12" db="EMBL/GenBank/DDBJ databases">
        <title>Complete Genome Sequence of Beggiatoa leptomitiformis D-401.</title>
        <authorList>
            <person name="Fomenkov A."/>
            <person name="Vincze T."/>
            <person name="Grabovich M."/>
            <person name="Anton B.P."/>
            <person name="Dubinina G."/>
            <person name="Orlova M."/>
            <person name="Belousova E."/>
            <person name="Roberts R.J."/>
        </authorList>
    </citation>
    <scope>NUCLEOTIDE SEQUENCE [LARGE SCALE GENOMIC DNA]</scope>
    <source>
        <strain evidence="4">D-401</strain>
    </source>
</reference>
<dbReference type="KEGG" id="blep:AL038_03155"/>
<dbReference type="HAMAP" id="MF_00048">
    <property type="entry name" value="UPF0102"/>
    <property type="match status" value="1"/>
</dbReference>
<accession>A0A2N9YBA6</accession>
<organism evidence="3 4">
    <name type="scientific">Beggiatoa leptomitoformis</name>
    <dbReference type="NCBI Taxonomy" id="288004"/>
    <lineage>
        <taxon>Bacteria</taxon>
        <taxon>Pseudomonadati</taxon>
        <taxon>Pseudomonadota</taxon>
        <taxon>Gammaproteobacteria</taxon>
        <taxon>Thiotrichales</taxon>
        <taxon>Thiotrichaceae</taxon>
        <taxon>Beggiatoa</taxon>
    </lineage>
</organism>
<proteinExistence type="inferred from homology"/>
<dbReference type="CDD" id="cd20736">
    <property type="entry name" value="PoNe_Nuclease"/>
    <property type="match status" value="1"/>
</dbReference>
<dbReference type="Gene3D" id="3.40.1350.10">
    <property type="match status" value="1"/>
</dbReference>
<dbReference type="Pfam" id="PF02021">
    <property type="entry name" value="UPF0102"/>
    <property type="match status" value="1"/>
</dbReference>
<dbReference type="InterPro" id="IPR011856">
    <property type="entry name" value="tRNA_endonuc-like_dom_sf"/>
</dbReference>
<dbReference type="PANTHER" id="PTHR34039:SF1">
    <property type="entry name" value="UPF0102 PROTEIN YRAN"/>
    <property type="match status" value="1"/>
</dbReference>
<dbReference type="InterPro" id="IPR011335">
    <property type="entry name" value="Restrct_endonuc-II-like"/>
</dbReference>
<dbReference type="OrthoDB" id="9794876at2"/>
<evidence type="ECO:0000256" key="2">
    <source>
        <dbReference type="HAMAP-Rule" id="MF_00048"/>
    </source>
</evidence>
<dbReference type="STRING" id="288004.AL038_03155"/>
<dbReference type="NCBIfam" id="TIGR00252">
    <property type="entry name" value="YraN family protein"/>
    <property type="match status" value="1"/>
</dbReference>
<dbReference type="EMBL" id="CP018889">
    <property type="protein sequence ID" value="AUI67741.1"/>
    <property type="molecule type" value="Genomic_DNA"/>
</dbReference>
<evidence type="ECO:0000313" key="4">
    <source>
        <dbReference type="Proteomes" id="UP000234271"/>
    </source>
</evidence>
<dbReference type="InterPro" id="IPR003509">
    <property type="entry name" value="UPF0102_YraN-like"/>
</dbReference>
<dbReference type="NCBIfam" id="NF009150">
    <property type="entry name" value="PRK12497.1-3"/>
    <property type="match status" value="1"/>
</dbReference>
<dbReference type="RefSeq" id="WP_062148906.1">
    <property type="nucleotide sequence ID" value="NZ_CP012373.2"/>
</dbReference>
<evidence type="ECO:0000313" key="3">
    <source>
        <dbReference type="EMBL" id="AUI67741.1"/>
    </source>
</evidence>
<dbReference type="GO" id="GO:0003676">
    <property type="term" value="F:nucleic acid binding"/>
    <property type="evidence" value="ECO:0007669"/>
    <property type="project" value="InterPro"/>
</dbReference>
<evidence type="ECO:0000256" key="1">
    <source>
        <dbReference type="ARBA" id="ARBA00006738"/>
    </source>
</evidence>
<gene>
    <name evidence="3" type="ORF">BLE401_02875</name>
</gene>